<dbReference type="FunFam" id="3.10.20.370:FF:000001">
    <property type="entry name" value="Retrovirus-related Pol polyprotein from transposon 17.6-like protein"/>
    <property type="match status" value="1"/>
</dbReference>
<evidence type="ECO:0000256" key="6">
    <source>
        <dbReference type="ARBA" id="ARBA00022801"/>
    </source>
</evidence>
<keyword evidence="7" id="KW-0695">RNA-directed DNA polymerase</keyword>
<reference evidence="10 11" key="1">
    <citation type="journal article" date="2017" name="Genome Biol. Evol.">
        <title>Phytophthora megakarya and P. palmivora, closely related causal agents of cacao black pod rot, underwent increases in genome sizes and gene numbers by different mechanisms.</title>
        <authorList>
            <person name="Ali S.S."/>
            <person name="Shao J."/>
            <person name="Lary D.J."/>
            <person name="Kronmiller B."/>
            <person name="Shen D."/>
            <person name="Strem M.D."/>
            <person name="Amoako-Attah I."/>
            <person name="Akrofi A.Y."/>
            <person name="Begoude B.A."/>
            <person name="Ten Hoopen G.M."/>
            <person name="Coulibaly K."/>
            <person name="Kebe B.I."/>
            <person name="Melnick R.L."/>
            <person name="Guiltinan M.J."/>
            <person name="Tyler B.M."/>
            <person name="Meinhardt L.W."/>
            <person name="Bailey B.A."/>
        </authorList>
    </citation>
    <scope>NUCLEOTIDE SEQUENCE [LARGE SCALE GENOMIC DNA]</scope>
    <source>
        <strain evidence="11">sbr112.9</strain>
    </source>
</reference>
<keyword evidence="5" id="KW-0255">Endonuclease</keyword>
<evidence type="ECO:0000256" key="4">
    <source>
        <dbReference type="ARBA" id="ARBA00022722"/>
    </source>
</evidence>
<name>A0A2P4Y4G0_9STRA</name>
<dbReference type="InterPro" id="IPR001969">
    <property type="entry name" value="Aspartic_peptidase_AS"/>
</dbReference>
<dbReference type="CDD" id="cd00303">
    <property type="entry name" value="retropepsin_like"/>
    <property type="match status" value="1"/>
</dbReference>
<dbReference type="Gene3D" id="3.10.20.370">
    <property type="match status" value="1"/>
</dbReference>
<dbReference type="SUPFAM" id="SSF50630">
    <property type="entry name" value="Acid proteases"/>
    <property type="match status" value="1"/>
</dbReference>
<dbReference type="InterPro" id="IPR043502">
    <property type="entry name" value="DNA/RNA_pol_sf"/>
</dbReference>
<sequence length="820" mass="91544">MNGQAARVLIDSGAERNIVRPGLAQHYVEATKVTSERFGGTTTPARTAQQCLETVCFAGRAFNDVSLIEWEVSSNQDVILGHPWLVQFNPIINWQTGVMRFPKQRVVHDFGSVNSSLEVAGPTVASVEVKPEFLQHPLSPNLRQQLGDHVKAGYFTMPLGPSSIAELGCQPLPRLFANDGDDGKDASSLSVLAAAEFEKKVKDEEYVELYHVTVKTSPKVKSVPLMLQAVLEEFADVFPAELPPGLPPSRSIEHEVVLKPGATPSNRAPFRLSKVEQEALDIFVADLLKKNWIEVSDSPWVSNIFGVPKKDPAAGKLSSRLEWLNSNNPRMPIRWVIDYRLVNAASDVAKIPLPHIEQLFDRMVGAVVFSILDLASGYHQMRMSPTSKRTWTRLMRKLLSHLRFVVVYLDDICIFSRSMADHVEHLRQVCEVLRANKLYARPDKCDFGQPSVDFLGHTISADGLHVDARKTRAIALWTEPSNAFWASPEHQRQAFNAIKLALQHAPVLRLPDFEKTFIVTTDASHACIGGVLSQMHDGNDLPVAFSSKKLEPHGLNWPVLEKELFAIKQALTRWRHYLHGVSFEVYTDNSACKWFLQHPRLSGRLARWLDFFASFQFTLHHRPGALNVVADALSRPPDASSSPGEGQEDCEPKAEPIAVCTECLTSTTCTNIRDVVSRRTMATAKLQSIPSRDQALMLAVKQPASKALGVGTAQSRMRLNAASMEDSTVISSLQLDNQTKRAFQKAYSRDPVFKPLWKFRRSSEEYEVIRGLIYLKGDDNLRRLCVPNDQKLRLDVIHNAHDAAIMAHPGIRRTQLAAAQ</sequence>
<dbReference type="CDD" id="cd09274">
    <property type="entry name" value="RNase_HI_RT_Ty3"/>
    <property type="match status" value="1"/>
</dbReference>
<feature type="domain" description="Reverse transcriptase" evidence="8">
    <location>
        <begin position="389"/>
        <end position="459"/>
    </location>
</feature>
<dbReference type="GO" id="GO:0004190">
    <property type="term" value="F:aspartic-type endopeptidase activity"/>
    <property type="evidence" value="ECO:0007669"/>
    <property type="project" value="InterPro"/>
</dbReference>
<dbReference type="PANTHER" id="PTHR37984">
    <property type="entry name" value="PROTEIN CBG26694"/>
    <property type="match status" value="1"/>
</dbReference>
<dbReference type="GO" id="GO:0003964">
    <property type="term" value="F:RNA-directed DNA polymerase activity"/>
    <property type="evidence" value="ECO:0007669"/>
    <property type="project" value="UniProtKB-KW"/>
</dbReference>
<dbReference type="InterPro" id="IPR043128">
    <property type="entry name" value="Rev_trsase/Diguanyl_cyclase"/>
</dbReference>
<keyword evidence="11" id="KW-1185">Reference proteome</keyword>
<dbReference type="GO" id="GO:0004519">
    <property type="term" value="F:endonuclease activity"/>
    <property type="evidence" value="ECO:0007669"/>
    <property type="project" value="UniProtKB-KW"/>
</dbReference>
<dbReference type="PANTHER" id="PTHR37984:SF5">
    <property type="entry name" value="PROTEIN NYNRIN-LIKE"/>
    <property type="match status" value="1"/>
</dbReference>
<dbReference type="GO" id="GO:0006508">
    <property type="term" value="P:proteolysis"/>
    <property type="evidence" value="ECO:0007669"/>
    <property type="project" value="InterPro"/>
</dbReference>
<evidence type="ECO:0000313" key="10">
    <source>
        <dbReference type="EMBL" id="POM72700.1"/>
    </source>
</evidence>
<dbReference type="Gene3D" id="3.10.10.10">
    <property type="entry name" value="HIV Type 1 Reverse Transcriptase, subunit A, domain 1"/>
    <property type="match status" value="1"/>
</dbReference>
<dbReference type="EMBL" id="NCKW01005553">
    <property type="protein sequence ID" value="POM72700.1"/>
    <property type="molecule type" value="Genomic_DNA"/>
</dbReference>
<organism evidence="10 11">
    <name type="scientific">Phytophthora palmivora</name>
    <dbReference type="NCBI Taxonomy" id="4796"/>
    <lineage>
        <taxon>Eukaryota</taxon>
        <taxon>Sar</taxon>
        <taxon>Stramenopiles</taxon>
        <taxon>Oomycota</taxon>
        <taxon>Peronosporomycetes</taxon>
        <taxon>Peronosporales</taxon>
        <taxon>Peronosporaceae</taxon>
        <taxon>Phytophthora</taxon>
    </lineage>
</organism>
<comment type="caution">
    <text evidence="10">The sequence shown here is derived from an EMBL/GenBank/DDBJ whole genome shotgun (WGS) entry which is preliminary data.</text>
</comment>
<evidence type="ECO:0000256" key="5">
    <source>
        <dbReference type="ARBA" id="ARBA00022759"/>
    </source>
</evidence>
<dbReference type="OrthoDB" id="163970at2759"/>
<dbReference type="Pfam" id="PF00078">
    <property type="entry name" value="RVT_1"/>
    <property type="match status" value="1"/>
</dbReference>
<dbReference type="Proteomes" id="UP000237271">
    <property type="component" value="Unassembled WGS sequence"/>
</dbReference>
<evidence type="ECO:0000259" key="9">
    <source>
        <dbReference type="Pfam" id="PF17917"/>
    </source>
</evidence>
<dbReference type="SUPFAM" id="SSF56672">
    <property type="entry name" value="DNA/RNA polymerases"/>
    <property type="match status" value="1"/>
</dbReference>
<proteinExistence type="predicted"/>
<evidence type="ECO:0000256" key="7">
    <source>
        <dbReference type="ARBA" id="ARBA00022918"/>
    </source>
</evidence>
<evidence type="ECO:0000313" key="11">
    <source>
        <dbReference type="Proteomes" id="UP000237271"/>
    </source>
</evidence>
<dbReference type="Gene3D" id="1.10.340.70">
    <property type="match status" value="1"/>
</dbReference>
<dbReference type="InterPro" id="IPR021109">
    <property type="entry name" value="Peptidase_aspartic_dom_sf"/>
</dbReference>
<dbReference type="Gene3D" id="2.40.70.10">
    <property type="entry name" value="Acid Proteases"/>
    <property type="match status" value="1"/>
</dbReference>
<keyword evidence="3" id="KW-0548">Nucleotidyltransferase</keyword>
<keyword evidence="4" id="KW-0540">Nuclease</keyword>
<feature type="domain" description="Reverse transcriptase RNase H-like" evidence="9">
    <location>
        <begin position="512"/>
        <end position="615"/>
    </location>
</feature>
<dbReference type="AlphaFoldDB" id="A0A2P4Y4G0"/>
<dbReference type="InterPro" id="IPR041373">
    <property type="entry name" value="RT_RNaseH"/>
</dbReference>
<dbReference type="FunFam" id="3.30.70.270:FF:000003">
    <property type="entry name" value="Transposon Ty3-G Gag-Pol polyprotein"/>
    <property type="match status" value="1"/>
</dbReference>
<keyword evidence="6" id="KW-0378">Hydrolase</keyword>
<evidence type="ECO:0000256" key="2">
    <source>
        <dbReference type="ARBA" id="ARBA00022679"/>
    </source>
</evidence>
<keyword evidence="2" id="KW-0808">Transferase</keyword>
<dbReference type="PROSITE" id="PS00141">
    <property type="entry name" value="ASP_PROTEASE"/>
    <property type="match status" value="1"/>
</dbReference>
<protein>
    <recommendedName>
        <fullName evidence="1">RNA-directed DNA polymerase</fullName>
        <ecNumber evidence="1">2.7.7.49</ecNumber>
    </recommendedName>
</protein>
<accession>A0A2P4Y4G0</accession>
<evidence type="ECO:0000259" key="8">
    <source>
        <dbReference type="Pfam" id="PF00078"/>
    </source>
</evidence>
<dbReference type="InterPro" id="IPR050951">
    <property type="entry name" value="Retrovirus_Pol_polyprotein"/>
</dbReference>
<gene>
    <name evidence="10" type="ORF">PHPALM_10549</name>
</gene>
<evidence type="ECO:0000256" key="3">
    <source>
        <dbReference type="ARBA" id="ARBA00022695"/>
    </source>
</evidence>
<evidence type="ECO:0000256" key="1">
    <source>
        <dbReference type="ARBA" id="ARBA00012493"/>
    </source>
</evidence>
<dbReference type="InterPro" id="IPR000477">
    <property type="entry name" value="RT_dom"/>
</dbReference>
<dbReference type="Gene3D" id="3.30.70.270">
    <property type="match status" value="2"/>
</dbReference>
<dbReference type="Pfam" id="PF17917">
    <property type="entry name" value="RT_RNaseH"/>
    <property type="match status" value="1"/>
</dbReference>
<dbReference type="EC" id="2.7.7.49" evidence="1"/>
<dbReference type="CDD" id="cd01647">
    <property type="entry name" value="RT_LTR"/>
    <property type="match status" value="1"/>
</dbReference>